<feature type="binding site" evidence="9">
    <location>
        <begin position="12"/>
        <end position="15"/>
    </location>
    <ligand>
        <name>NADP(+)</name>
        <dbReference type="ChEBI" id="CHEBI:58349"/>
    </ligand>
</feature>
<keyword evidence="4 9" id="KW-0521">NADP</keyword>
<evidence type="ECO:0000256" key="9">
    <source>
        <dbReference type="PIRSR" id="PIRSR611284-2"/>
    </source>
</evidence>
<dbReference type="InterPro" id="IPR050259">
    <property type="entry name" value="SDR"/>
</dbReference>
<feature type="domain" description="Ketoreductase" evidence="11">
    <location>
        <begin position="6"/>
        <end position="186"/>
    </location>
</feature>
<comment type="pathway">
    <text evidence="1 10">Lipid metabolism; fatty acid biosynthesis.</text>
</comment>
<keyword evidence="6" id="KW-0753">Steroid metabolism</keyword>
<evidence type="ECO:0000313" key="12">
    <source>
        <dbReference type="EMBL" id="KXG76433.1"/>
    </source>
</evidence>
<evidence type="ECO:0000256" key="10">
    <source>
        <dbReference type="RuleBase" id="RU366074"/>
    </source>
</evidence>
<dbReference type="NCBIfam" id="TIGR01830">
    <property type="entry name" value="3oxo_ACP_reduc"/>
    <property type="match status" value="1"/>
</dbReference>
<dbReference type="PRINTS" id="PR00080">
    <property type="entry name" value="SDRFAMILY"/>
</dbReference>
<feature type="binding site" evidence="9">
    <location>
        <position position="188"/>
    </location>
    <ligand>
        <name>NADP(+)</name>
        <dbReference type="ChEBI" id="CHEBI:58349"/>
    </ligand>
</feature>
<evidence type="ECO:0000259" key="11">
    <source>
        <dbReference type="SMART" id="SM00822"/>
    </source>
</evidence>
<dbReference type="Pfam" id="PF13561">
    <property type="entry name" value="adh_short_C2"/>
    <property type="match status" value="1"/>
</dbReference>
<accession>A0A140L7A8</accession>
<dbReference type="RefSeq" id="WP_068555339.1">
    <property type="nucleotide sequence ID" value="NZ_LOEE01000027.1"/>
</dbReference>
<evidence type="ECO:0000313" key="13">
    <source>
        <dbReference type="Proteomes" id="UP000070456"/>
    </source>
</evidence>
<dbReference type="Proteomes" id="UP000070456">
    <property type="component" value="Unassembled WGS sequence"/>
</dbReference>
<dbReference type="GO" id="GO:0008202">
    <property type="term" value="P:steroid metabolic process"/>
    <property type="evidence" value="ECO:0007669"/>
    <property type="project" value="UniProtKB-KW"/>
</dbReference>
<proteinExistence type="inferred from homology"/>
<evidence type="ECO:0000256" key="5">
    <source>
        <dbReference type="ARBA" id="ARBA00023002"/>
    </source>
</evidence>
<dbReference type="PRINTS" id="PR00081">
    <property type="entry name" value="GDHRDH"/>
</dbReference>
<protein>
    <recommendedName>
        <fullName evidence="3 10">3-oxoacyl-[acyl-carrier-protein] reductase</fullName>
        <ecNumber evidence="3 10">1.1.1.100</ecNumber>
    </recommendedName>
</protein>
<keyword evidence="10" id="KW-0444">Lipid biosynthesis</keyword>
<dbReference type="InterPro" id="IPR057326">
    <property type="entry name" value="KR_dom"/>
</dbReference>
<dbReference type="GO" id="GO:0006633">
    <property type="term" value="P:fatty acid biosynthetic process"/>
    <property type="evidence" value="ECO:0007669"/>
    <property type="project" value="UniProtKB-UniPathway"/>
</dbReference>
<dbReference type="NCBIfam" id="NF005559">
    <property type="entry name" value="PRK07231.1"/>
    <property type="match status" value="1"/>
</dbReference>
<dbReference type="NCBIfam" id="NF009466">
    <property type="entry name" value="PRK12826.1-2"/>
    <property type="match status" value="1"/>
</dbReference>
<evidence type="ECO:0000256" key="6">
    <source>
        <dbReference type="ARBA" id="ARBA00023221"/>
    </source>
</evidence>
<comment type="subunit">
    <text evidence="10">Homotetramer.</text>
</comment>
<keyword evidence="10" id="KW-0276">Fatty acid metabolism</keyword>
<feature type="binding site" evidence="9">
    <location>
        <position position="90"/>
    </location>
    <ligand>
        <name>NADP(+)</name>
        <dbReference type="ChEBI" id="CHEBI:58349"/>
    </ligand>
</feature>
<dbReference type="GO" id="GO:0004316">
    <property type="term" value="F:3-oxoacyl-[acyl-carrier-protein] reductase (NADPH) activity"/>
    <property type="evidence" value="ECO:0007669"/>
    <property type="project" value="UniProtKB-UniRule"/>
</dbReference>
<keyword evidence="10" id="KW-0275">Fatty acid biosynthesis</keyword>
<dbReference type="OrthoDB" id="9803333at2"/>
<dbReference type="SMART" id="SM00822">
    <property type="entry name" value="PKS_KR"/>
    <property type="match status" value="1"/>
</dbReference>
<keyword evidence="13" id="KW-1185">Reference proteome</keyword>
<comment type="catalytic activity">
    <reaction evidence="7 10">
        <text>a (3R)-hydroxyacyl-[ACP] + NADP(+) = a 3-oxoacyl-[ACP] + NADPH + H(+)</text>
        <dbReference type="Rhea" id="RHEA:17397"/>
        <dbReference type="Rhea" id="RHEA-COMP:9916"/>
        <dbReference type="Rhea" id="RHEA-COMP:9945"/>
        <dbReference type="ChEBI" id="CHEBI:15378"/>
        <dbReference type="ChEBI" id="CHEBI:57783"/>
        <dbReference type="ChEBI" id="CHEBI:58349"/>
        <dbReference type="ChEBI" id="CHEBI:78776"/>
        <dbReference type="ChEBI" id="CHEBI:78827"/>
        <dbReference type="EC" id="1.1.1.100"/>
    </reaction>
</comment>
<comment type="function">
    <text evidence="10">Catalyzes the NADPH-dependent reduction of beta-ketoacyl-ACP substrates to beta-hydroxyacyl-ACP products, the first reductive step in the elongation cycle of fatty acid biosynthesis.</text>
</comment>
<dbReference type="InterPro" id="IPR036291">
    <property type="entry name" value="NAD(P)-bd_dom_sf"/>
</dbReference>
<keyword evidence="5 10" id="KW-0560">Oxidoreductase</keyword>
<name>A0A140L7A8_9FIRM</name>
<evidence type="ECO:0000256" key="7">
    <source>
        <dbReference type="ARBA" id="ARBA00048508"/>
    </source>
</evidence>
<dbReference type="PANTHER" id="PTHR42879:SF2">
    <property type="entry name" value="3-OXOACYL-[ACYL-CARRIER-PROTEIN] REDUCTASE FABG"/>
    <property type="match status" value="1"/>
</dbReference>
<reference evidence="12 13" key="1">
    <citation type="submission" date="2015-12" db="EMBL/GenBank/DDBJ databases">
        <title>Draft genome sequence of the thermoanaerobe Thermotalea metallivorans, an isolate from the runoff channel of the Great Artesian Basin, Australia.</title>
        <authorList>
            <person name="Patel B.K."/>
        </authorList>
    </citation>
    <scope>NUCLEOTIDE SEQUENCE [LARGE SCALE GENOMIC DNA]</scope>
    <source>
        <strain evidence="12 13">B2-1</strain>
    </source>
</reference>
<evidence type="ECO:0000256" key="3">
    <source>
        <dbReference type="ARBA" id="ARBA00012948"/>
    </source>
</evidence>
<dbReference type="EC" id="1.1.1.100" evidence="3 10"/>
<dbReference type="SUPFAM" id="SSF51735">
    <property type="entry name" value="NAD(P)-binding Rossmann-fold domains"/>
    <property type="match status" value="1"/>
</dbReference>
<dbReference type="FunFam" id="3.40.50.720:FF:000115">
    <property type="entry name" value="3-oxoacyl-[acyl-carrier-protein] reductase FabG"/>
    <property type="match status" value="1"/>
</dbReference>
<dbReference type="PANTHER" id="PTHR42879">
    <property type="entry name" value="3-OXOACYL-(ACYL-CARRIER-PROTEIN) REDUCTASE"/>
    <property type="match status" value="1"/>
</dbReference>
<evidence type="ECO:0000256" key="8">
    <source>
        <dbReference type="PIRSR" id="PIRSR611284-1"/>
    </source>
</evidence>
<organism evidence="12 13">
    <name type="scientific">Thermotalea metallivorans</name>
    <dbReference type="NCBI Taxonomy" id="520762"/>
    <lineage>
        <taxon>Bacteria</taxon>
        <taxon>Bacillati</taxon>
        <taxon>Bacillota</taxon>
        <taxon>Clostridia</taxon>
        <taxon>Peptostreptococcales</taxon>
        <taxon>Thermotaleaceae</taxon>
        <taxon>Thermotalea</taxon>
    </lineage>
</organism>
<feature type="active site" description="Proton acceptor" evidence="8">
    <location>
        <position position="155"/>
    </location>
</feature>
<dbReference type="Gene3D" id="3.40.50.720">
    <property type="entry name" value="NAD(P)-binding Rossmann-like Domain"/>
    <property type="match status" value="1"/>
</dbReference>
<dbReference type="AlphaFoldDB" id="A0A140L7A8"/>
<dbReference type="InterPro" id="IPR020904">
    <property type="entry name" value="Sc_DH/Rdtase_CS"/>
</dbReference>
<dbReference type="InterPro" id="IPR002347">
    <property type="entry name" value="SDR_fam"/>
</dbReference>
<dbReference type="GO" id="GO:0051287">
    <property type="term" value="F:NAD binding"/>
    <property type="evidence" value="ECO:0007669"/>
    <property type="project" value="UniProtKB-UniRule"/>
</dbReference>
<gene>
    <name evidence="12" type="primary">fabG_2</name>
    <name evidence="12" type="ORF">AN619_09640</name>
</gene>
<sequence length="250" mass="26942">MDLKGKVALITGGSRGIGRAIALEMGRAGADVVICFKNDVEAAMHTVEAVNAYGVQCLCLRADVKDHASLGKTVNEVINRFGRIDILVNNAGITRDNLLAKMDKEQWDEVLDNNLNSVFYCIKSVLPHMKKRKYGKIINVASLGAFVGNMGQANYCAAKAAIVGFTKSLAAEVGRDGIYVNAVGPGCIETDMLMQIPDKVIQKMRDKIPMKRLGRPEDVASVVLFLASDESNYIVGQTVIVDGGLQLAVI</sequence>
<dbReference type="EMBL" id="LOEE01000027">
    <property type="protein sequence ID" value="KXG76433.1"/>
    <property type="molecule type" value="Genomic_DNA"/>
</dbReference>
<dbReference type="STRING" id="520762.AN619_09640"/>
<dbReference type="PATRIC" id="fig|520762.4.peg.1073"/>
<evidence type="ECO:0000256" key="2">
    <source>
        <dbReference type="ARBA" id="ARBA00006484"/>
    </source>
</evidence>
<dbReference type="UniPathway" id="UPA00094"/>
<feature type="binding site" evidence="9">
    <location>
        <begin position="155"/>
        <end position="159"/>
    </location>
    <ligand>
        <name>NADP(+)</name>
        <dbReference type="ChEBI" id="CHEBI:58349"/>
    </ligand>
</feature>
<keyword evidence="10" id="KW-0443">Lipid metabolism</keyword>
<dbReference type="CDD" id="cd05333">
    <property type="entry name" value="BKR_SDR_c"/>
    <property type="match status" value="1"/>
</dbReference>
<dbReference type="InterPro" id="IPR011284">
    <property type="entry name" value="3oxo_ACP_reduc"/>
</dbReference>
<evidence type="ECO:0000256" key="4">
    <source>
        <dbReference type="ARBA" id="ARBA00022857"/>
    </source>
</evidence>
<evidence type="ECO:0000256" key="1">
    <source>
        <dbReference type="ARBA" id="ARBA00005194"/>
    </source>
</evidence>
<comment type="similarity">
    <text evidence="2 10">Belongs to the short-chain dehydrogenases/reductases (SDR) family.</text>
</comment>
<dbReference type="PROSITE" id="PS00061">
    <property type="entry name" value="ADH_SHORT"/>
    <property type="match status" value="1"/>
</dbReference>
<comment type="caution">
    <text evidence="12">The sequence shown here is derived from an EMBL/GenBank/DDBJ whole genome shotgun (WGS) entry which is preliminary data.</text>
</comment>